<feature type="region of interest" description="Disordered" evidence="3">
    <location>
        <begin position="149"/>
        <end position="238"/>
    </location>
</feature>
<reference evidence="6 7" key="1">
    <citation type="journal article" date="2020" name="ISME J.">
        <title>Uncovering the hidden diversity of litter-decomposition mechanisms in mushroom-forming fungi.</title>
        <authorList>
            <person name="Floudas D."/>
            <person name="Bentzer J."/>
            <person name="Ahren D."/>
            <person name="Johansson T."/>
            <person name="Persson P."/>
            <person name="Tunlid A."/>
        </authorList>
    </citation>
    <scope>NUCLEOTIDE SEQUENCE [LARGE SCALE GENOMIC DNA]</scope>
    <source>
        <strain evidence="6 7">CBS 291.85</strain>
    </source>
</reference>
<sequence length="472" mass="49289">MAPLDSDSEDDGDYVPPAQGGSSFLRFMLKAKLILNEVDSSDSESEGEPVNKRPRTASPTPEDAEAKKKAREELWKSFKDSINAETSDVTPNDVSQTVKLVKIEKRYRFAGEDIVEVVEVPEDSQDAKKWPLWTPASTTLTTVTAPATMPTASEASSKVQTQLPVSTTPAPVSISTTATSISTPTSTPAPTSSTPTPTTKPKPPPGTGAKRPGPRKSKITLASLPSSSSSSASAAKPTKLTTLEKSAMDWRANISSVDGDTQNELEAHRKAREGGGGYLEKVEFLERVSERREGMLDASRSGGKRRRMQMSFTTATSIRNLFSLFVLCALVTLVRAAPAANDHEQRDIVDDVTAGVASVFGDVTQGVASIFGDATSIAPGVFETITSIGGKVATIITSEGGEALTLVESGAGKATSIAGSLFTVATGALPDNSNAAGSMSGRLPFSGLTSSNVAGMVTVVAGAAFGAVWTLI</sequence>
<dbReference type="GO" id="GO:0000812">
    <property type="term" value="C:Swr1 complex"/>
    <property type="evidence" value="ECO:0007669"/>
    <property type="project" value="TreeGrafter"/>
</dbReference>
<evidence type="ECO:0000256" key="2">
    <source>
        <dbReference type="ARBA" id="ARBA00019138"/>
    </source>
</evidence>
<feature type="compositionally biased region" description="Low complexity" evidence="3">
    <location>
        <begin position="220"/>
        <end position="238"/>
    </location>
</feature>
<comment type="similarity">
    <text evidence="1">Belongs to the SWC5 family.</text>
</comment>
<name>A0A8H5D1Z2_9AGAR</name>
<proteinExistence type="inferred from homology"/>
<feature type="region of interest" description="Disordered" evidence="3">
    <location>
        <begin position="38"/>
        <end position="72"/>
    </location>
</feature>
<feature type="region of interest" description="Disordered" evidence="3">
    <location>
        <begin position="1"/>
        <end position="21"/>
    </location>
</feature>
<evidence type="ECO:0000256" key="3">
    <source>
        <dbReference type="SAM" id="MobiDB-lite"/>
    </source>
</evidence>
<dbReference type="PROSITE" id="PS51279">
    <property type="entry name" value="BCNT_C"/>
    <property type="match status" value="1"/>
</dbReference>
<feature type="domain" description="BCNT-C" evidence="5">
    <location>
        <begin position="222"/>
        <end position="306"/>
    </location>
</feature>
<feature type="compositionally biased region" description="Polar residues" evidence="3">
    <location>
        <begin position="154"/>
        <end position="163"/>
    </location>
</feature>
<evidence type="ECO:0000256" key="4">
    <source>
        <dbReference type="SAM" id="Phobius"/>
    </source>
</evidence>
<dbReference type="PANTHER" id="PTHR48407:SF1">
    <property type="entry name" value="CRANIOFACIAL DEVELOPMENT PROTEIN 1"/>
    <property type="match status" value="1"/>
</dbReference>
<dbReference type="EMBL" id="JAACJM010000067">
    <property type="protein sequence ID" value="KAF5352204.1"/>
    <property type="molecule type" value="Genomic_DNA"/>
</dbReference>
<evidence type="ECO:0000259" key="5">
    <source>
        <dbReference type="PROSITE" id="PS51279"/>
    </source>
</evidence>
<evidence type="ECO:0000313" key="6">
    <source>
        <dbReference type="EMBL" id="KAF5352204.1"/>
    </source>
</evidence>
<dbReference type="Pfam" id="PF07572">
    <property type="entry name" value="BCNT"/>
    <property type="match status" value="1"/>
</dbReference>
<dbReference type="PANTHER" id="PTHR48407">
    <property type="entry name" value="CRANIOFACIAL DEVELOPMENT PROTEIN 1"/>
    <property type="match status" value="1"/>
</dbReference>
<feature type="compositionally biased region" description="Low complexity" evidence="3">
    <location>
        <begin position="164"/>
        <end position="197"/>
    </location>
</feature>
<dbReference type="AlphaFoldDB" id="A0A8H5D1Z2"/>
<gene>
    <name evidence="6" type="ORF">D9758_009188</name>
</gene>
<protein>
    <recommendedName>
        <fullName evidence="2">SWR1-complex protein 5</fullName>
    </recommendedName>
</protein>
<evidence type="ECO:0000313" key="7">
    <source>
        <dbReference type="Proteomes" id="UP000559256"/>
    </source>
</evidence>
<dbReference type="OrthoDB" id="445677at2759"/>
<organism evidence="6 7">
    <name type="scientific">Tetrapyrgos nigripes</name>
    <dbReference type="NCBI Taxonomy" id="182062"/>
    <lineage>
        <taxon>Eukaryota</taxon>
        <taxon>Fungi</taxon>
        <taxon>Dikarya</taxon>
        <taxon>Basidiomycota</taxon>
        <taxon>Agaricomycotina</taxon>
        <taxon>Agaricomycetes</taxon>
        <taxon>Agaricomycetidae</taxon>
        <taxon>Agaricales</taxon>
        <taxon>Marasmiineae</taxon>
        <taxon>Marasmiaceae</taxon>
        <taxon>Tetrapyrgos</taxon>
    </lineage>
</organism>
<dbReference type="InterPro" id="IPR011421">
    <property type="entry name" value="BCNT-C"/>
</dbReference>
<keyword evidence="4" id="KW-0812">Transmembrane</keyword>
<keyword evidence="4" id="KW-0472">Membrane</keyword>
<accession>A0A8H5D1Z2</accession>
<dbReference type="InterPro" id="IPR027124">
    <property type="entry name" value="Swc5/CFDP1/2"/>
</dbReference>
<keyword evidence="4" id="KW-1133">Transmembrane helix</keyword>
<dbReference type="Proteomes" id="UP000559256">
    <property type="component" value="Unassembled WGS sequence"/>
</dbReference>
<feature type="transmembrane region" description="Helical" evidence="4">
    <location>
        <begin position="453"/>
        <end position="471"/>
    </location>
</feature>
<evidence type="ECO:0000256" key="1">
    <source>
        <dbReference type="ARBA" id="ARBA00010465"/>
    </source>
</evidence>
<keyword evidence="7" id="KW-1185">Reference proteome</keyword>
<feature type="compositionally biased region" description="Acidic residues" evidence="3">
    <location>
        <begin position="1"/>
        <end position="13"/>
    </location>
</feature>
<comment type="caution">
    <text evidence="6">The sequence shown here is derived from an EMBL/GenBank/DDBJ whole genome shotgun (WGS) entry which is preliminary data.</text>
</comment>